<keyword evidence="4" id="KW-1185">Reference proteome</keyword>
<feature type="region of interest" description="Disordered" evidence="1">
    <location>
        <begin position="484"/>
        <end position="505"/>
    </location>
</feature>
<feature type="region of interest" description="Disordered" evidence="1">
    <location>
        <begin position="369"/>
        <end position="388"/>
    </location>
</feature>
<organism evidence="3 4">
    <name type="scientific">Immersiella caudata</name>
    <dbReference type="NCBI Taxonomy" id="314043"/>
    <lineage>
        <taxon>Eukaryota</taxon>
        <taxon>Fungi</taxon>
        <taxon>Dikarya</taxon>
        <taxon>Ascomycota</taxon>
        <taxon>Pezizomycotina</taxon>
        <taxon>Sordariomycetes</taxon>
        <taxon>Sordariomycetidae</taxon>
        <taxon>Sordariales</taxon>
        <taxon>Lasiosphaeriaceae</taxon>
        <taxon>Immersiella</taxon>
    </lineage>
</organism>
<sequence length="505" mass="54118">MSRPGVLENTDDAPTTAVVLINQETAPIPDGPQQPLTAGCLGQAGIPPLLDATLEGLRTGLEAKLFASVSLINPDAVGIAEGMDIARAKGAILGPLHGISILIKDNIPTNDNVDTAASSCALLGARFCDDSSMAKSLKKSGAIILGKTSMCQWAGFRESPQFYIGWSATGGQTVGSCVASSIGTVFACLGTETAGSIIRPSGLDNIVGIKPRVDLTSRYGVIPYSPYRDTAGPMTRTVKDAACLLAATANKDEKDVFTKNRPFASLPDYVAACKPSGLARKIIEVPRAHTSECILAAFDKALDAIRSVGATAIDVDIDGLDELLIEQQGTPINPSVAGIQQAFQTYHLRLKPDPHNITCLNDLLKFTKSDSRESSPHTPDEGEWDGALKTDNKDAKAYRESLYTRARHLFPKTLETCNLDTGLIQAAPGVPFGIAFWGEKWAEEELIGMAYAFEQATVERKKEVPVVMPKTDLCDVAQKKKEREAKERECREDDNPLLEGQNCSD</sequence>
<dbReference type="Proteomes" id="UP001175000">
    <property type="component" value="Unassembled WGS sequence"/>
</dbReference>
<evidence type="ECO:0000313" key="4">
    <source>
        <dbReference type="Proteomes" id="UP001175000"/>
    </source>
</evidence>
<dbReference type="InterPro" id="IPR036928">
    <property type="entry name" value="AS_sf"/>
</dbReference>
<feature type="compositionally biased region" description="Basic and acidic residues" evidence="1">
    <location>
        <begin position="484"/>
        <end position="494"/>
    </location>
</feature>
<evidence type="ECO:0000259" key="2">
    <source>
        <dbReference type="Pfam" id="PF01425"/>
    </source>
</evidence>
<dbReference type="SUPFAM" id="SSF75304">
    <property type="entry name" value="Amidase signature (AS) enzymes"/>
    <property type="match status" value="1"/>
</dbReference>
<gene>
    <name evidence="3" type="ORF">B0T14DRAFT_573942</name>
</gene>
<dbReference type="InterPro" id="IPR023631">
    <property type="entry name" value="Amidase_dom"/>
</dbReference>
<evidence type="ECO:0000256" key="1">
    <source>
        <dbReference type="SAM" id="MobiDB-lite"/>
    </source>
</evidence>
<dbReference type="Pfam" id="PF01425">
    <property type="entry name" value="Amidase"/>
    <property type="match status" value="1"/>
</dbReference>
<dbReference type="PANTHER" id="PTHR42678">
    <property type="entry name" value="AMIDASE"/>
    <property type="match status" value="1"/>
</dbReference>
<name>A0AA39XEG5_9PEZI</name>
<feature type="domain" description="Amidase" evidence="2">
    <location>
        <begin position="63"/>
        <end position="323"/>
    </location>
</feature>
<dbReference type="Gene3D" id="3.90.1300.10">
    <property type="entry name" value="Amidase signature (AS) domain"/>
    <property type="match status" value="1"/>
</dbReference>
<comment type="caution">
    <text evidence="3">The sequence shown here is derived from an EMBL/GenBank/DDBJ whole genome shotgun (WGS) entry which is preliminary data.</text>
</comment>
<proteinExistence type="predicted"/>
<evidence type="ECO:0000313" key="3">
    <source>
        <dbReference type="EMBL" id="KAK0632461.1"/>
    </source>
</evidence>
<protein>
    <submittedName>
        <fullName evidence="3">Amidase signature domain-containing protein</fullName>
    </submittedName>
</protein>
<dbReference type="PANTHER" id="PTHR42678:SF34">
    <property type="entry name" value="OS04G0183300 PROTEIN"/>
    <property type="match status" value="1"/>
</dbReference>
<dbReference type="AlphaFoldDB" id="A0AA39XEG5"/>
<accession>A0AA39XEG5</accession>
<dbReference type="EMBL" id="JAULSU010000001">
    <property type="protein sequence ID" value="KAK0632461.1"/>
    <property type="molecule type" value="Genomic_DNA"/>
</dbReference>
<reference evidence="3" key="1">
    <citation type="submission" date="2023-06" db="EMBL/GenBank/DDBJ databases">
        <title>Genome-scale phylogeny and comparative genomics of the fungal order Sordariales.</title>
        <authorList>
            <consortium name="Lawrence Berkeley National Laboratory"/>
            <person name="Hensen N."/>
            <person name="Bonometti L."/>
            <person name="Westerberg I."/>
            <person name="Brannstrom I.O."/>
            <person name="Guillou S."/>
            <person name="Cros-Aarteil S."/>
            <person name="Calhoun S."/>
            <person name="Haridas S."/>
            <person name="Kuo A."/>
            <person name="Mondo S."/>
            <person name="Pangilinan J."/>
            <person name="Riley R."/>
            <person name="Labutti K."/>
            <person name="Andreopoulos B."/>
            <person name="Lipzen A."/>
            <person name="Chen C."/>
            <person name="Yanf M."/>
            <person name="Daum C."/>
            <person name="Ng V."/>
            <person name="Clum A."/>
            <person name="Steindorff A."/>
            <person name="Ohm R."/>
            <person name="Martin F."/>
            <person name="Silar P."/>
            <person name="Natvig D."/>
            <person name="Lalanne C."/>
            <person name="Gautier V."/>
            <person name="Ament-Velasquez S.L."/>
            <person name="Kruys A."/>
            <person name="Hutchinson M.I."/>
            <person name="Powell A.J."/>
            <person name="Barry K."/>
            <person name="Miller A.N."/>
            <person name="Grigoriev I.V."/>
            <person name="Debuchy R."/>
            <person name="Gladieux P."/>
            <person name="Thoren M.H."/>
            <person name="Johannesson H."/>
        </authorList>
    </citation>
    <scope>NUCLEOTIDE SEQUENCE</scope>
    <source>
        <strain evidence="3">CBS 606.72</strain>
    </source>
</reference>